<sequence length="123" mass="13492">MAGLSRSLQRVDRPRRKSVYLGHVNLFPTQGGENFSLSPPSIKEEPADTPTCTRAEAETQLEQLITDHTGGLIARLLIPQCIGETGPVCRPPPDPPSLSSRKKDAKMSERRGQKKSIFLSSLL</sequence>
<accession>A0AAD3MT70</accession>
<evidence type="ECO:0000313" key="2">
    <source>
        <dbReference type="EMBL" id="GLD59965.1"/>
    </source>
</evidence>
<evidence type="ECO:0000313" key="3">
    <source>
        <dbReference type="Proteomes" id="UP001279410"/>
    </source>
</evidence>
<name>A0AAD3MT70_LATJO</name>
<dbReference type="Proteomes" id="UP001279410">
    <property type="component" value="Unassembled WGS sequence"/>
</dbReference>
<gene>
    <name evidence="2" type="ORF">AKAME5_001191600</name>
</gene>
<keyword evidence="2" id="KW-0675">Receptor</keyword>
<organism evidence="2 3">
    <name type="scientific">Lates japonicus</name>
    <name type="common">Japanese lates</name>
    <dbReference type="NCBI Taxonomy" id="270547"/>
    <lineage>
        <taxon>Eukaryota</taxon>
        <taxon>Metazoa</taxon>
        <taxon>Chordata</taxon>
        <taxon>Craniata</taxon>
        <taxon>Vertebrata</taxon>
        <taxon>Euteleostomi</taxon>
        <taxon>Actinopterygii</taxon>
        <taxon>Neopterygii</taxon>
        <taxon>Teleostei</taxon>
        <taxon>Neoteleostei</taxon>
        <taxon>Acanthomorphata</taxon>
        <taxon>Carangaria</taxon>
        <taxon>Carangaria incertae sedis</taxon>
        <taxon>Centropomidae</taxon>
        <taxon>Lates</taxon>
    </lineage>
</organism>
<reference evidence="2" key="1">
    <citation type="submission" date="2022-08" db="EMBL/GenBank/DDBJ databases">
        <title>Genome sequencing of akame (Lates japonicus).</title>
        <authorList>
            <person name="Hashiguchi Y."/>
            <person name="Takahashi H."/>
        </authorList>
    </citation>
    <scope>NUCLEOTIDE SEQUENCE</scope>
    <source>
        <strain evidence="2">Kochi</strain>
    </source>
</reference>
<feature type="compositionally biased region" description="Polar residues" evidence="1">
    <location>
        <begin position="30"/>
        <end position="39"/>
    </location>
</feature>
<feature type="compositionally biased region" description="Basic and acidic residues" evidence="1">
    <location>
        <begin position="101"/>
        <end position="111"/>
    </location>
</feature>
<protein>
    <submittedName>
        <fullName evidence="2">Tumor necrosis factor receptor superfamily member EDAR</fullName>
    </submittedName>
</protein>
<evidence type="ECO:0000256" key="1">
    <source>
        <dbReference type="SAM" id="MobiDB-lite"/>
    </source>
</evidence>
<dbReference type="AlphaFoldDB" id="A0AAD3MT70"/>
<feature type="region of interest" description="Disordered" evidence="1">
    <location>
        <begin position="84"/>
        <end position="123"/>
    </location>
</feature>
<dbReference type="EMBL" id="BRZM01000038">
    <property type="protein sequence ID" value="GLD59965.1"/>
    <property type="molecule type" value="Genomic_DNA"/>
</dbReference>
<feature type="non-terminal residue" evidence="2">
    <location>
        <position position="123"/>
    </location>
</feature>
<feature type="region of interest" description="Disordered" evidence="1">
    <location>
        <begin position="30"/>
        <end position="49"/>
    </location>
</feature>
<proteinExistence type="predicted"/>
<keyword evidence="3" id="KW-1185">Reference proteome</keyword>
<comment type="caution">
    <text evidence="2">The sequence shown here is derived from an EMBL/GenBank/DDBJ whole genome shotgun (WGS) entry which is preliminary data.</text>
</comment>